<keyword evidence="7" id="KW-1015">Disulfide bond</keyword>
<feature type="transmembrane region" description="Helical" evidence="12">
    <location>
        <begin position="207"/>
        <end position="228"/>
    </location>
</feature>
<evidence type="ECO:0000256" key="2">
    <source>
        <dbReference type="ARBA" id="ARBA00022475"/>
    </source>
</evidence>
<feature type="domain" description="Ig-like" evidence="13">
    <location>
        <begin position="73"/>
        <end position="146"/>
    </location>
</feature>
<keyword evidence="15" id="KW-1185">Reference proteome</keyword>
<feature type="compositionally biased region" description="Basic and acidic residues" evidence="11">
    <location>
        <begin position="236"/>
        <end position="253"/>
    </location>
</feature>
<evidence type="ECO:0000256" key="8">
    <source>
        <dbReference type="ARBA" id="ARBA00023170"/>
    </source>
</evidence>
<dbReference type="InterPro" id="IPR036179">
    <property type="entry name" value="Ig-like_dom_sf"/>
</dbReference>
<evidence type="ECO:0000256" key="3">
    <source>
        <dbReference type="ARBA" id="ARBA00022692"/>
    </source>
</evidence>
<feature type="compositionally biased region" description="Polar residues" evidence="11">
    <location>
        <begin position="171"/>
        <end position="198"/>
    </location>
</feature>
<evidence type="ECO:0000259" key="13">
    <source>
        <dbReference type="PROSITE" id="PS50835"/>
    </source>
</evidence>
<evidence type="ECO:0000256" key="9">
    <source>
        <dbReference type="ARBA" id="ARBA00023180"/>
    </source>
</evidence>
<dbReference type="SMART" id="SM00406">
    <property type="entry name" value="IGv"/>
    <property type="match status" value="1"/>
</dbReference>
<keyword evidence="5 12" id="KW-1133">Transmembrane helix</keyword>
<evidence type="ECO:0000256" key="11">
    <source>
        <dbReference type="SAM" id="MobiDB-lite"/>
    </source>
</evidence>
<accession>A0AAR2LMM2</accession>
<reference evidence="14" key="3">
    <citation type="submission" date="2025-09" db="UniProtKB">
        <authorList>
            <consortium name="Ensembl"/>
        </authorList>
    </citation>
    <scope>IDENTIFICATION</scope>
</reference>
<dbReference type="Ensembl" id="ENSPNAT00000052067.1">
    <property type="protein sequence ID" value="ENSPNAP00000075581.1"/>
    <property type="gene ID" value="ENSPNAG00000030720.1"/>
</dbReference>
<keyword evidence="4" id="KW-0732">Signal</keyword>
<keyword evidence="2" id="KW-1003">Cell membrane</keyword>
<evidence type="ECO:0000256" key="12">
    <source>
        <dbReference type="SAM" id="Phobius"/>
    </source>
</evidence>
<dbReference type="Proteomes" id="UP001501920">
    <property type="component" value="Chromosome 4"/>
</dbReference>
<evidence type="ECO:0000256" key="1">
    <source>
        <dbReference type="ARBA" id="ARBA00004251"/>
    </source>
</evidence>
<evidence type="ECO:0000256" key="5">
    <source>
        <dbReference type="ARBA" id="ARBA00022989"/>
    </source>
</evidence>
<sequence>MCESAEYGMVWSLVQTQCSSKTLCVAVISSSIYKWVQVRMQVLICLLLTVLHFTEGCTLENCGNTLPITAHTGGSVLLPCHCTDLHTKPKTFTWIKYNKDRWENISSDSGQYRDRVQLVNGHSPGNLSLLISHLTKEDGGDYQCNAKEGQYIYIRLAVEDKARQGSRTKATKTSTPVAYSRTEPSATMPFQNDPSDPDTQTNTYSDFFIYGAVGGLLLLMLIGGAIYWRHRAKRREQMDTHEGKTEQRTDQETQVRSFSTVRCSSETKHASIHLSVFIQDCSEVLYCTIPSEPAGKADKKQKRSKAMYANVNLQSKCKKAQEKDDVTYSIIDHSKASTPAHKLMDTRETTEYASIKLN</sequence>
<protein>
    <recommendedName>
        <fullName evidence="13">Ig-like domain-containing protein</fullName>
    </recommendedName>
</protein>
<keyword evidence="10" id="KW-0393">Immunoglobulin domain</keyword>
<dbReference type="PANTHER" id="PTHR25466:SF14">
    <property type="entry name" value="BUTYROPHILIN SUBFAMILY 2 MEMBER A2-LIKE-RELATED"/>
    <property type="match status" value="1"/>
</dbReference>
<evidence type="ECO:0000256" key="4">
    <source>
        <dbReference type="ARBA" id="ARBA00022729"/>
    </source>
</evidence>
<dbReference type="AlphaFoldDB" id="A0AAR2LMM2"/>
<organism evidence="14 15">
    <name type="scientific">Pygocentrus nattereri</name>
    <name type="common">Red-bellied piranha</name>
    <dbReference type="NCBI Taxonomy" id="42514"/>
    <lineage>
        <taxon>Eukaryota</taxon>
        <taxon>Metazoa</taxon>
        <taxon>Chordata</taxon>
        <taxon>Craniata</taxon>
        <taxon>Vertebrata</taxon>
        <taxon>Euteleostomi</taxon>
        <taxon>Actinopterygii</taxon>
        <taxon>Neopterygii</taxon>
        <taxon>Teleostei</taxon>
        <taxon>Ostariophysi</taxon>
        <taxon>Characiformes</taxon>
        <taxon>Characoidei</taxon>
        <taxon>Pygocentrus</taxon>
    </lineage>
</organism>
<feature type="region of interest" description="Disordered" evidence="11">
    <location>
        <begin position="164"/>
        <end position="198"/>
    </location>
</feature>
<comment type="subcellular location">
    <subcellularLocation>
        <location evidence="1">Cell membrane</location>
        <topology evidence="1">Single-pass type I membrane protein</topology>
    </subcellularLocation>
</comment>
<keyword evidence="9" id="KW-0325">Glycoprotein</keyword>
<dbReference type="GO" id="GO:0071222">
    <property type="term" value="P:cellular response to lipopolysaccharide"/>
    <property type="evidence" value="ECO:0007669"/>
    <property type="project" value="TreeGrafter"/>
</dbReference>
<dbReference type="GO" id="GO:0042130">
    <property type="term" value="P:negative regulation of T cell proliferation"/>
    <property type="evidence" value="ECO:0007669"/>
    <property type="project" value="TreeGrafter"/>
</dbReference>
<dbReference type="InterPro" id="IPR013783">
    <property type="entry name" value="Ig-like_fold"/>
</dbReference>
<dbReference type="SUPFAM" id="SSF48726">
    <property type="entry name" value="Immunoglobulin"/>
    <property type="match status" value="1"/>
</dbReference>
<name>A0AAR2LMM2_PYGNA</name>
<dbReference type="InterPro" id="IPR003599">
    <property type="entry name" value="Ig_sub"/>
</dbReference>
<reference evidence="14 15" key="1">
    <citation type="submission" date="2020-10" db="EMBL/GenBank/DDBJ databases">
        <title>Pygocentrus nattereri (red-bellied piranha) genome, fPygNat1, primary haplotype.</title>
        <authorList>
            <person name="Myers G."/>
            <person name="Meyer A."/>
            <person name="Karagic N."/>
            <person name="Pippel M."/>
            <person name="Winkler S."/>
            <person name="Tracey A."/>
            <person name="Wood J."/>
            <person name="Formenti G."/>
            <person name="Howe K."/>
            <person name="Fedrigo O."/>
            <person name="Jarvis E.D."/>
        </authorList>
    </citation>
    <scope>NUCLEOTIDE SEQUENCE [LARGE SCALE GENOMIC DNA]</scope>
</reference>
<evidence type="ECO:0000256" key="7">
    <source>
        <dbReference type="ARBA" id="ARBA00023157"/>
    </source>
</evidence>
<dbReference type="Pfam" id="PF07686">
    <property type="entry name" value="V-set"/>
    <property type="match status" value="1"/>
</dbReference>
<evidence type="ECO:0000313" key="15">
    <source>
        <dbReference type="Proteomes" id="UP001501920"/>
    </source>
</evidence>
<keyword evidence="6 12" id="KW-0472">Membrane</keyword>
<keyword evidence="8" id="KW-0675">Receptor</keyword>
<dbReference type="PROSITE" id="PS50835">
    <property type="entry name" value="IG_LIKE"/>
    <property type="match status" value="1"/>
</dbReference>
<dbReference type="PANTHER" id="PTHR25466">
    <property type="entry name" value="T-LYMPHOCYTE ACTIVATION ANTIGEN"/>
    <property type="match status" value="1"/>
</dbReference>
<feature type="region of interest" description="Disordered" evidence="11">
    <location>
        <begin position="236"/>
        <end position="256"/>
    </location>
</feature>
<proteinExistence type="predicted"/>
<evidence type="ECO:0000256" key="6">
    <source>
        <dbReference type="ARBA" id="ARBA00023136"/>
    </source>
</evidence>
<evidence type="ECO:0000256" key="10">
    <source>
        <dbReference type="ARBA" id="ARBA00023319"/>
    </source>
</evidence>
<dbReference type="InterPro" id="IPR051713">
    <property type="entry name" value="T-cell_Activation_Regulation"/>
</dbReference>
<dbReference type="InterPro" id="IPR007110">
    <property type="entry name" value="Ig-like_dom"/>
</dbReference>
<dbReference type="GO" id="GO:0006955">
    <property type="term" value="P:immune response"/>
    <property type="evidence" value="ECO:0007669"/>
    <property type="project" value="TreeGrafter"/>
</dbReference>
<dbReference type="SMART" id="SM00409">
    <property type="entry name" value="IG"/>
    <property type="match status" value="1"/>
</dbReference>
<dbReference type="InterPro" id="IPR013106">
    <property type="entry name" value="Ig_V-set"/>
</dbReference>
<keyword evidence="3 12" id="KW-0812">Transmembrane</keyword>
<dbReference type="Gene3D" id="2.60.40.10">
    <property type="entry name" value="Immunoglobulins"/>
    <property type="match status" value="1"/>
</dbReference>
<dbReference type="GO" id="GO:0031295">
    <property type="term" value="P:T cell costimulation"/>
    <property type="evidence" value="ECO:0007669"/>
    <property type="project" value="TreeGrafter"/>
</dbReference>
<dbReference type="GeneTree" id="ENSGT01120000272172"/>
<dbReference type="GO" id="GO:0009897">
    <property type="term" value="C:external side of plasma membrane"/>
    <property type="evidence" value="ECO:0007669"/>
    <property type="project" value="TreeGrafter"/>
</dbReference>
<dbReference type="GO" id="GO:0007166">
    <property type="term" value="P:cell surface receptor signaling pathway"/>
    <property type="evidence" value="ECO:0007669"/>
    <property type="project" value="TreeGrafter"/>
</dbReference>
<dbReference type="GO" id="GO:0042102">
    <property type="term" value="P:positive regulation of T cell proliferation"/>
    <property type="evidence" value="ECO:0007669"/>
    <property type="project" value="TreeGrafter"/>
</dbReference>
<reference evidence="14" key="2">
    <citation type="submission" date="2025-08" db="UniProtKB">
        <authorList>
            <consortium name="Ensembl"/>
        </authorList>
    </citation>
    <scope>IDENTIFICATION</scope>
</reference>
<evidence type="ECO:0000313" key="14">
    <source>
        <dbReference type="Ensembl" id="ENSPNAP00000075581.1"/>
    </source>
</evidence>